<feature type="transmembrane region" description="Helical" evidence="1">
    <location>
        <begin position="40"/>
        <end position="63"/>
    </location>
</feature>
<proteinExistence type="predicted"/>
<gene>
    <name evidence="2" type="ORF">LAX5112_03825</name>
</gene>
<accession>A0A0M7AGQ4</accession>
<sequence>MHPKFAPYLFGAMLSGSMSFLVSGIATFRAVGPHAEFFSFWIESWLFAWAVAFPAVLVLAPIVRKIVAKLVKQPEE</sequence>
<dbReference type="AlphaFoldDB" id="A0A0M7AGQ4"/>
<evidence type="ECO:0008006" key="4">
    <source>
        <dbReference type="Google" id="ProtNLM"/>
    </source>
</evidence>
<dbReference type="STRING" id="388408.LAX5112_03825"/>
<reference evidence="3" key="1">
    <citation type="submission" date="2015-07" db="EMBL/GenBank/DDBJ databases">
        <authorList>
            <person name="Rodrigo-Torres Lidia"/>
            <person name="Arahal R.David."/>
        </authorList>
    </citation>
    <scope>NUCLEOTIDE SEQUENCE [LARGE SCALE GENOMIC DNA]</scope>
    <source>
        <strain evidence="3">CECT 5112</strain>
    </source>
</reference>
<keyword evidence="3" id="KW-1185">Reference proteome</keyword>
<dbReference type="InterPro" id="IPR021529">
    <property type="entry name" value="DUF2798"/>
</dbReference>
<dbReference type="Proteomes" id="UP000053235">
    <property type="component" value="Unassembled WGS sequence"/>
</dbReference>
<evidence type="ECO:0000256" key="1">
    <source>
        <dbReference type="SAM" id="Phobius"/>
    </source>
</evidence>
<dbReference type="EMBL" id="CXWD01000016">
    <property type="protein sequence ID" value="CTQ74288.1"/>
    <property type="molecule type" value="Genomic_DNA"/>
</dbReference>
<dbReference type="OrthoDB" id="7159403at2"/>
<keyword evidence="1" id="KW-0812">Transmembrane</keyword>
<dbReference type="Pfam" id="PF11391">
    <property type="entry name" value="DUF2798"/>
    <property type="match status" value="1"/>
</dbReference>
<feature type="transmembrane region" description="Helical" evidence="1">
    <location>
        <begin position="7"/>
        <end position="28"/>
    </location>
</feature>
<evidence type="ECO:0000313" key="2">
    <source>
        <dbReference type="EMBL" id="CTQ74288.1"/>
    </source>
</evidence>
<keyword evidence="1" id="KW-0472">Membrane</keyword>
<organism evidence="2 3">
    <name type="scientific">Roseibium alexandrii</name>
    <dbReference type="NCBI Taxonomy" id="388408"/>
    <lineage>
        <taxon>Bacteria</taxon>
        <taxon>Pseudomonadati</taxon>
        <taxon>Pseudomonadota</taxon>
        <taxon>Alphaproteobacteria</taxon>
        <taxon>Hyphomicrobiales</taxon>
        <taxon>Stappiaceae</taxon>
        <taxon>Roseibium</taxon>
    </lineage>
</organism>
<protein>
    <recommendedName>
        <fullName evidence="4">DUF2798 domain-containing protein</fullName>
    </recommendedName>
</protein>
<evidence type="ECO:0000313" key="3">
    <source>
        <dbReference type="Proteomes" id="UP000053235"/>
    </source>
</evidence>
<name>A0A0M7AGQ4_9HYPH</name>
<dbReference type="RefSeq" id="WP_055673145.1">
    <property type="nucleotide sequence ID" value="NZ_CXWD01000016.1"/>
</dbReference>
<keyword evidence="1" id="KW-1133">Transmembrane helix</keyword>